<keyword evidence="1" id="KW-0732">Signal</keyword>
<comment type="caution">
    <text evidence="2">The sequence shown here is derived from an EMBL/GenBank/DDBJ whole genome shotgun (WGS) entry which is preliminary data.</text>
</comment>
<name>A0ABP8DV56_9ACTN</name>
<feature type="chain" id="PRO_5046813089" description="Secreted protein" evidence="1">
    <location>
        <begin position="24"/>
        <end position="147"/>
    </location>
</feature>
<organism evidence="2 3">
    <name type="scientific">Dactylosporangium darangshiense</name>
    <dbReference type="NCBI Taxonomy" id="579108"/>
    <lineage>
        <taxon>Bacteria</taxon>
        <taxon>Bacillati</taxon>
        <taxon>Actinomycetota</taxon>
        <taxon>Actinomycetes</taxon>
        <taxon>Micromonosporales</taxon>
        <taxon>Micromonosporaceae</taxon>
        <taxon>Dactylosporangium</taxon>
    </lineage>
</organism>
<evidence type="ECO:0000313" key="3">
    <source>
        <dbReference type="Proteomes" id="UP001500620"/>
    </source>
</evidence>
<evidence type="ECO:0008006" key="4">
    <source>
        <dbReference type="Google" id="ProtNLM"/>
    </source>
</evidence>
<dbReference type="EMBL" id="BAABAT010000073">
    <property type="protein sequence ID" value="GAA4263589.1"/>
    <property type="molecule type" value="Genomic_DNA"/>
</dbReference>
<evidence type="ECO:0000256" key="1">
    <source>
        <dbReference type="SAM" id="SignalP"/>
    </source>
</evidence>
<sequence>MIGRRIKAAALATCAVVPLALLATPDSAAASGTDYLWAYWQKPGSTTSGGYGVFHAYGEIVQVQDWHADGWRTWAQIQKLLPDSDGVLHWVNHSTPCWDDTSHGDTSGGGFTTCNYSLPEGTMVRVHVWATNSGEHKYDSYSPSGTA</sequence>
<feature type="signal peptide" evidence="1">
    <location>
        <begin position="1"/>
        <end position="23"/>
    </location>
</feature>
<proteinExistence type="predicted"/>
<keyword evidence="3" id="KW-1185">Reference proteome</keyword>
<protein>
    <recommendedName>
        <fullName evidence="4">Secreted protein</fullName>
    </recommendedName>
</protein>
<reference evidence="3" key="1">
    <citation type="journal article" date="2019" name="Int. J. Syst. Evol. Microbiol.">
        <title>The Global Catalogue of Microorganisms (GCM) 10K type strain sequencing project: providing services to taxonomists for standard genome sequencing and annotation.</title>
        <authorList>
            <consortium name="The Broad Institute Genomics Platform"/>
            <consortium name="The Broad Institute Genome Sequencing Center for Infectious Disease"/>
            <person name="Wu L."/>
            <person name="Ma J."/>
        </authorList>
    </citation>
    <scope>NUCLEOTIDE SEQUENCE [LARGE SCALE GENOMIC DNA]</scope>
    <source>
        <strain evidence="3">JCM 17441</strain>
    </source>
</reference>
<gene>
    <name evidence="2" type="ORF">GCM10022255_109500</name>
</gene>
<evidence type="ECO:0000313" key="2">
    <source>
        <dbReference type="EMBL" id="GAA4263589.1"/>
    </source>
</evidence>
<dbReference type="RefSeq" id="WP_345143206.1">
    <property type="nucleotide sequence ID" value="NZ_BAABAT010000073.1"/>
</dbReference>
<dbReference type="Proteomes" id="UP001500620">
    <property type="component" value="Unassembled WGS sequence"/>
</dbReference>
<accession>A0ABP8DV56</accession>